<dbReference type="InterPro" id="IPR013658">
    <property type="entry name" value="SGL"/>
</dbReference>
<dbReference type="EMBL" id="JBAWSX010000006">
    <property type="protein sequence ID" value="MEI4802049.1"/>
    <property type="molecule type" value="Genomic_DNA"/>
</dbReference>
<feature type="domain" description="SMP-30/Gluconolactonase/LRE-like region" evidence="1">
    <location>
        <begin position="22"/>
        <end position="257"/>
    </location>
</feature>
<dbReference type="Proteomes" id="UP001372526">
    <property type="component" value="Unassembled WGS sequence"/>
</dbReference>
<sequence>MGVESLKSKMLTKPHKFTAGIEGPSCDKKGNIYAVNFKKSGTIGKVTPNGNSSVFIELPKGSIGSGTRIDRNGTLFIADYVKHNIFAVNIETKEIRVFAHNPDMNQPNDLAITNQGVLFASDPNWSESTGQLWRIDKNGVTHLLETNMGTTNGIEVSPDDKKLYVNETEKRKIWVYDLSSNYELSNKRLLIEFTDFGLDGMRCDMAGNLFVTRIGKGVVAKISPDGHLLSEIHLTGKKCNNLTFGGPDGKTCYVTVADTGNIQMFQTDVPGRCWSLLHDR</sequence>
<keyword evidence="3" id="KW-1185">Reference proteome</keyword>
<name>A0ABU8FH74_9BACI</name>
<organism evidence="2 3">
    <name type="scientific">Bacillus bruguierae</name>
    <dbReference type="NCBI Taxonomy" id="3127667"/>
    <lineage>
        <taxon>Bacteria</taxon>
        <taxon>Bacillati</taxon>
        <taxon>Bacillota</taxon>
        <taxon>Bacilli</taxon>
        <taxon>Bacillales</taxon>
        <taxon>Bacillaceae</taxon>
        <taxon>Bacillus</taxon>
    </lineage>
</organism>
<dbReference type="PANTHER" id="PTHR47572">
    <property type="entry name" value="LIPOPROTEIN-RELATED"/>
    <property type="match status" value="1"/>
</dbReference>
<accession>A0ABU8FH74</accession>
<evidence type="ECO:0000259" key="1">
    <source>
        <dbReference type="Pfam" id="PF08450"/>
    </source>
</evidence>
<protein>
    <submittedName>
        <fullName evidence="2">SMP-30/gluconolactonase/LRE family protein</fullName>
    </submittedName>
</protein>
<dbReference type="RefSeq" id="WP_336472656.1">
    <property type="nucleotide sequence ID" value="NZ_JBAWSX010000006.1"/>
</dbReference>
<dbReference type="Pfam" id="PF08450">
    <property type="entry name" value="SGL"/>
    <property type="match status" value="1"/>
</dbReference>
<gene>
    <name evidence="2" type="ORF">WAZ07_12070</name>
</gene>
<evidence type="ECO:0000313" key="2">
    <source>
        <dbReference type="EMBL" id="MEI4802049.1"/>
    </source>
</evidence>
<dbReference type="InterPro" id="IPR011042">
    <property type="entry name" value="6-blade_b-propeller_TolB-like"/>
</dbReference>
<evidence type="ECO:0000313" key="3">
    <source>
        <dbReference type="Proteomes" id="UP001372526"/>
    </source>
</evidence>
<dbReference type="SUPFAM" id="SSF63829">
    <property type="entry name" value="Calcium-dependent phosphotriesterase"/>
    <property type="match status" value="1"/>
</dbReference>
<dbReference type="Gene3D" id="2.120.10.30">
    <property type="entry name" value="TolB, C-terminal domain"/>
    <property type="match status" value="1"/>
</dbReference>
<proteinExistence type="predicted"/>
<dbReference type="InterPro" id="IPR051262">
    <property type="entry name" value="SMP-30/CGR1_Lactonase"/>
</dbReference>
<dbReference type="PANTHER" id="PTHR47572:SF5">
    <property type="entry name" value="BLR2277 PROTEIN"/>
    <property type="match status" value="1"/>
</dbReference>
<reference evidence="2 3" key="1">
    <citation type="submission" date="2024-01" db="EMBL/GenBank/DDBJ databases">
        <title>Seven novel Bacillus-like species.</title>
        <authorList>
            <person name="Liu G."/>
        </authorList>
    </citation>
    <scope>NUCLEOTIDE SEQUENCE [LARGE SCALE GENOMIC DNA]</scope>
    <source>
        <strain evidence="2 3">FJAT-51639</strain>
    </source>
</reference>
<comment type="caution">
    <text evidence="2">The sequence shown here is derived from an EMBL/GenBank/DDBJ whole genome shotgun (WGS) entry which is preliminary data.</text>
</comment>